<protein>
    <submittedName>
        <fullName evidence="6">SNF2-related protein</fullName>
    </submittedName>
</protein>
<keyword evidence="1" id="KW-0378">Hydrolase</keyword>
<dbReference type="AlphaFoldDB" id="F2IGN8"/>
<evidence type="ECO:0000259" key="3">
    <source>
        <dbReference type="PROSITE" id="PS50966"/>
    </source>
</evidence>
<gene>
    <name evidence="6" type="ordered locus">Fluta_1663</name>
</gene>
<dbReference type="Pfam" id="PF00176">
    <property type="entry name" value="SNF2-rel_dom"/>
    <property type="match status" value="1"/>
</dbReference>
<dbReference type="Pfam" id="PF00271">
    <property type="entry name" value="Helicase_C"/>
    <property type="match status" value="1"/>
</dbReference>
<name>F2IGN8_FLUTR</name>
<dbReference type="PROSITE" id="PS50966">
    <property type="entry name" value="ZF_SWIM"/>
    <property type="match status" value="1"/>
</dbReference>
<keyword evidence="7" id="KW-1185">Reference proteome</keyword>
<organism evidence="6 7">
    <name type="scientific">Fluviicola taffensis (strain DSM 16823 / NCIMB 13979 / RW262)</name>
    <dbReference type="NCBI Taxonomy" id="755732"/>
    <lineage>
        <taxon>Bacteria</taxon>
        <taxon>Pseudomonadati</taxon>
        <taxon>Bacteroidota</taxon>
        <taxon>Flavobacteriia</taxon>
        <taxon>Flavobacteriales</taxon>
        <taxon>Crocinitomicaceae</taxon>
        <taxon>Fluviicola</taxon>
    </lineage>
</organism>
<dbReference type="CDD" id="cd18012">
    <property type="entry name" value="DEXQc_arch_SWI2_SNF2"/>
    <property type="match status" value="1"/>
</dbReference>
<reference evidence="6 7" key="1">
    <citation type="journal article" date="2011" name="Stand. Genomic Sci.">
        <title>Complete genome sequence of the gliding freshwater bacterium Fluviicola taffensis type strain (RW262).</title>
        <authorList>
            <person name="Woyke T."/>
            <person name="Chertkov O."/>
            <person name="Lapidus A."/>
            <person name="Nolan M."/>
            <person name="Lucas S."/>
            <person name="Del Rio T.G."/>
            <person name="Tice H."/>
            <person name="Cheng J.F."/>
            <person name="Tapia R."/>
            <person name="Han C."/>
            <person name="Goodwin L."/>
            <person name="Pitluck S."/>
            <person name="Liolios K."/>
            <person name="Pagani I."/>
            <person name="Ivanova N."/>
            <person name="Huntemann M."/>
            <person name="Mavromatis K."/>
            <person name="Mikhailova N."/>
            <person name="Pati A."/>
            <person name="Chen A."/>
            <person name="Palaniappan K."/>
            <person name="Land M."/>
            <person name="Hauser L."/>
            <person name="Brambilla E.M."/>
            <person name="Rohde M."/>
            <person name="Mwirichia R."/>
            <person name="Sikorski J."/>
            <person name="Tindall B.J."/>
            <person name="Goker M."/>
            <person name="Bristow J."/>
            <person name="Eisen J.A."/>
            <person name="Markowitz V."/>
            <person name="Hugenholtz P."/>
            <person name="Klenk H.P."/>
            <person name="Kyrpides N.C."/>
        </authorList>
    </citation>
    <scope>NUCLEOTIDE SEQUENCE [LARGE SCALE GENOMIC DNA]</scope>
    <source>
        <strain evidence="7">DSM 16823 / RW262 / RW262</strain>
    </source>
</reference>
<feature type="domain" description="Helicase C-terminal" evidence="5">
    <location>
        <begin position="961"/>
        <end position="1116"/>
    </location>
</feature>
<dbReference type="KEGG" id="fte:Fluta_1663"/>
<dbReference type="SMART" id="SM00487">
    <property type="entry name" value="DEXDc"/>
    <property type="match status" value="1"/>
</dbReference>
<proteinExistence type="predicted"/>
<dbReference type="Gene3D" id="3.40.50.10810">
    <property type="entry name" value="Tandem AAA-ATPase domain"/>
    <property type="match status" value="1"/>
</dbReference>
<dbReference type="InterPro" id="IPR007527">
    <property type="entry name" value="Znf_SWIM"/>
</dbReference>
<evidence type="ECO:0000313" key="7">
    <source>
        <dbReference type="Proteomes" id="UP000007463"/>
    </source>
</evidence>
<accession>F2IGN8</accession>
<dbReference type="Proteomes" id="UP000007463">
    <property type="component" value="Chromosome"/>
</dbReference>
<dbReference type="GO" id="GO:0008270">
    <property type="term" value="F:zinc ion binding"/>
    <property type="evidence" value="ECO:0007669"/>
    <property type="project" value="UniProtKB-KW"/>
</dbReference>
<evidence type="ECO:0000259" key="4">
    <source>
        <dbReference type="PROSITE" id="PS51192"/>
    </source>
</evidence>
<dbReference type="GO" id="GO:0005524">
    <property type="term" value="F:ATP binding"/>
    <property type="evidence" value="ECO:0007669"/>
    <property type="project" value="InterPro"/>
</dbReference>
<dbReference type="InterPro" id="IPR027417">
    <property type="entry name" value="P-loop_NTPase"/>
</dbReference>
<dbReference type="HOGENOM" id="CLU_000315_21_3_10"/>
<feature type="domain" description="SWIM-type" evidence="3">
    <location>
        <begin position="67"/>
        <end position="103"/>
    </location>
</feature>
<dbReference type="PROSITE" id="PS51194">
    <property type="entry name" value="HELICASE_CTER"/>
    <property type="match status" value="1"/>
</dbReference>
<evidence type="ECO:0000259" key="5">
    <source>
        <dbReference type="PROSITE" id="PS51194"/>
    </source>
</evidence>
<dbReference type="Gene3D" id="3.40.50.300">
    <property type="entry name" value="P-loop containing nucleotide triphosphate hydrolases"/>
    <property type="match status" value="1"/>
</dbReference>
<evidence type="ECO:0000256" key="1">
    <source>
        <dbReference type="ARBA" id="ARBA00022801"/>
    </source>
</evidence>
<reference evidence="7" key="2">
    <citation type="submission" date="2011-02" db="EMBL/GenBank/DDBJ databases">
        <title>The complete genome of Fluviicola taffensis DSM 16823.</title>
        <authorList>
            <consortium name="US DOE Joint Genome Institute (JGI-PGF)"/>
            <person name="Lucas S."/>
            <person name="Copeland A."/>
            <person name="Lapidus A."/>
            <person name="Bruce D."/>
            <person name="Goodwin L."/>
            <person name="Pitluck S."/>
            <person name="Kyrpides N."/>
            <person name="Mavromatis K."/>
            <person name="Ivanova N."/>
            <person name="Mikhailova N."/>
            <person name="Pagani I."/>
            <person name="Chertkov O."/>
            <person name="Detter J.C."/>
            <person name="Han C."/>
            <person name="Tapia R."/>
            <person name="Land M."/>
            <person name="Hauser L."/>
            <person name="Markowitz V."/>
            <person name="Cheng J.-F."/>
            <person name="Hugenholtz P."/>
            <person name="Woyke T."/>
            <person name="Wu D."/>
            <person name="Tindall B."/>
            <person name="Pomrenke H.G."/>
            <person name="Brambilla E."/>
            <person name="Klenk H.-P."/>
            <person name="Eisen J.A."/>
        </authorList>
    </citation>
    <scope>NUCLEOTIDE SEQUENCE [LARGE SCALE GENOMIC DNA]</scope>
    <source>
        <strain evidence="7">DSM 16823 / RW262 / RW262</strain>
    </source>
</reference>
<dbReference type="InterPro" id="IPR001650">
    <property type="entry name" value="Helicase_C-like"/>
</dbReference>
<dbReference type="PANTHER" id="PTHR10799">
    <property type="entry name" value="SNF2/RAD54 HELICASE FAMILY"/>
    <property type="match status" value="1"/>
</dbReference>
<dbReference type="STRING" id="755732.Fluta_1663"/>
<keyword evidence="2" id="KW-0479">Metal-binding</keyword>
<dbReference type="InterPro" id="IPR049730">
    <property type="entry name" value="SNF2/RAD54-like_C"/>
</dbReference>
<dbReference type="InterPro" id="IPR000330">
    <property type="entry name" value="SNF2_N"/>
</dbReference>
<keyword evidence="2" id="KW-0863">Zinc-finger</keyword>
<evidence type="ECO:0000313" key="6">
    <source>
        <dbReference type="EMBL" id="AEA43655.1"/>
    </source>
</evidence>
<dbReference type="SUPFAM" id="SSF52540">
    <property type="entry name" value="P-loop containing nucleoside triphosphate hydrolases"/>
    <property type="match status" value="2"/>
</dbReference>
<keyword evidence="2" id="KW-0862">Zinc</keyword>
<feature type="domain" description="Helicase ATP-binding" evidence="4">
    <location>
        <begin position="679"/>
        <end position="837"/>
    </location>
</feature>
<evidence type="ECO:0000256" key="2">
    <source>
        <dbReference type="PROSITE-ProRule" id="PRU00325"/>
    </source>
</evidence>
<dbReference type="CDD" id="cd18793">
    <property type="entry name" value="SF2_C_SNF"/>
    <property type="match status" value="1"/>
</dbReference>
<dbReference type="eggNOG" id="COG0553">
    <property type="taxonomic scope" value="Bacteria"/>
</dbReference>
<dbReference type="EMBL" id="CP002542">
    <property type="protein sequence ID" value="AEA43655.1"/>
    <property type="molecule type" value="Genomic_DNA"/>
</dbReference>
<dbReference type="GO" id="GO:0016787">
    <property type="term" value="F:hydrolase activity"/>
    <property type="evidence" value="ECO:0007669"/>
    <property type="project" value="UniProtKB-KW"/>
</dbReference>
<dbReference type="SMART" id="SM00490">
    <property type="entry name" value="HELICc"/>
    <property type="match status" value="1"/>
</dbReference>
<sequence length="1124" mass="131392">MDDWDDEEELFVFRDSTFAELNYGTLLKYAEASAIQVLTLSSNSVHAVELSIDKGVFLCNYGFRAEHEVILTQENHTVVLACSCGGNGKKLCDHQAIVLYRVMEHGDFRVFYDESDRRKRIADVAFSYGISDEKQWDELFQLSYENRQVKVASKNPELIRLNQEKKDELTKKLAPVAFSPEKLNKHLPNRYISFRALENENHFEFQLHESALTQNGKIKPPIHSLNALELALQETKPEIIQAYTALGMLGAKHHLYRNLANDEETFLKVIKSITIAKPLFEELEVVEVWDTKPPKDIDFALRIHEKPMLLHLDVKQNQEFYEITGFIEVDNHKIDFDQVKMKSELFIRRGQDLYLIKNWNYLRTLSYFRKNHHKLIIHQSQFDEFHIRFLVPLENVVNINYSYVKKATRAIIKQTQLATIQAKRIYLTDSENYIHITPIIEYGKVEIPILSKRKLLTIDQTGNSFEIPRNEDLEVNFLGQIIRLHKDFEYQLGGDFFYLHKNQFLENDWFLNAFESWSEAELEIHGFQELTKLKLVPKSMKVSVQIISGIDWFETKAHIKVGDNRVRLKEIQRSIIQKSRYVKLGDGQMALLPQQWLERFSAFFREGELFDDVIRIPKTSYQFIDEWFEAEEIDSTVREQITEIKEKITHFERIPEIDLPLKFETELRHYQREGYHWLHFLNDFGFGGILADDMGLGKTIQLLAYLSKKQEVEKGTHLIIVPTSLVFNWKDETAKFTPHLRILDLHGSKRVKATHHFEAYDIVLSTYGTLLSDIRYLKDFVFDTIILDEGQAIKNPDSKRYKTVRLLQSKQRFVLTGTPIENNTLDIFSILSFCNPGMFGSVKQFKDHFAMPIDKFQDSQRAKELQKRIHPFLLRRTKKQVATELPEKTEMIVYCEMDHEQQRVYDVYKTELKEYLMSEPDFTDGQSSMHVLAGLTKLRQICNSPALINENGVSYGEQSAKIQELMEQIEDKKKHHKILVFSQFVGMLKLVERALEERSIPYSLLTGQTKKRKEVVNAFQENEHIRVFLISLKAGGMGLNLTQADYVYLLDPWWNPAVENQAIDRAYRIGQDKKVVAVRFITPNTIEEKILELQKRKQELVGDLVHTDVSTLKQLSRKELVDLL</sequence>
<dbReference type="InterPro" id="IPR038718">
    <property type="entry name" value="SNF2-like_sf"/>
</dbReference>
<dbReference type="InterPro" id="IPR014001">
    <property type="entry name" value="Helicase_ATP-bd"/>
</dbReference>
<dbReference type="PROSITE" id="PS51192">
    <property type="entry name" value="HELICASE_ATP_BIND_1"/>
    <property type="match status" value="1"/>
</dbReference>